<gene>
    <name evidence="4" type="ORF">V3391_09185</name>
</gene>
<keyword evidence="5" id="KW-1185">Reference proteome</keyword>
<dbReference type="InterPro" id="IPR002110">
    <property type="entry name" value="Ankyrin_rpt"/>
</dbReference>
<sequence>MDTMGPSGRHARRSPWRSLCTQWWWALSLVASIVALSGCVLALPPADPTGERTAAARVFEDPKLQALAVAAGSGDAAAVRRLMRDEGVDPDGVFWGRDGGIPMLAWPIYRGNPDGLRAMLESGADPNVFKTYETKDRGTRRHNNAMVWAVRQNDPIYLQILLEHGGDPDTRNSNREALLFQAFVQGNQWQNVQLLVERGADVNVQASPGSTILTTYTGLGGFRMAHWLLERGADPSLQFSFSEPVQRADSHAIEAIFWHPGNPTDPEWQRKCQRWLLANGFERPPMPEHFRKMRATFGFPDSEDQIPLPDRDDDGGET</sequence>
<keyword evidence="2" id="KW-0040">ANK repeat</keyword>
<dbReference type="SMART" id="SM00248">
    <property type="entry name" value="ANK"/>
    <property type="match status" value="4"/>
</dbReference>
<evidence type="ECO:0000256" key="3">
    <source>
        <dbReference type="SAM" id="MobiDB-lite"/>
    </source>
</evidence>
<evidence type="ECO:0000256" key="1">
    <source>
        <dbReference type="ARBA" id="ARBA00022737"/>
    </source>
</evidence>
<dbReference type="EMBL" id="JAZHBM010000002">
    <property type="protein sequence ID" value="MEF3082383.1"/>
    <property type="molecule type" value="Genomic_DNA"/>
</dbReference>
<feature type="region of interest" description="Disordered" evidence="3">
    <location>
        <begin position="297"/>
        <end position="318"/>
    </location>
</feature>
<dbReference type="Gene3D" id="1.25.40.20">
    <property type="entry name" value="Ankyrin repeat-containing domain"/>
    <property type="match status" value="1"/>
</dbReference>
<dbReference type="RefSeq" id="WP_332078125.1">
    <property type="nucleotide sequence ID" value="NZ_JAZHBM010000002.1"/>
</dbReference>
<proteinExistence type="predicted"/>
<evidence type="ECO:0000256" key="2">
    <source>
        <dbReference type="ARBA" id="ARBA00023043"/>
    </source>
</evidence>
<dbReference type="InterPro" id="IPR050776">
    <property type="entry name" value="Ank_Repeat/CDKN_Inhibitor"/>
</dbReference>
<organism evidence="4 5">
    <name type="scientific">Luteimonas flava</name>
    <dbReference type="NCBI Taxonomy" id="3115822"/>
    <lineage>
        <taxon>Bacteria</taxon>
        <taxon>Pseudomonadati</taxon>
        <taxon>Pseudomonadota</taxon>
        <taxon>Gammaproteobacteria</taxon>
        <taxon>Lysobacterales</taxon>
        <taxon>Lysobacteraceae</taxon>
        <taxon>Luteimonas</taxon>
    </lineage>
</organism>
<reference evidence="4 5" key="1">
    <citation type="submission" date="2024-01" db="EMBL/GenBank/DDBJ databases">
        <title>Novel species of the genus Luteimonas isolated from rivers.</title>
        <authorList>
            <person name="Lu H."/>
        </authorList>
    </citation>
    <scope>NUCLEOTIDE SEQUENCE [LARGE SCALE GENOMIC DNA]</scope>
    <source>
        <strain evidence="4 5">SMYT11W</strain>
    </source>
</reference>
<name>A0ABU7WEU7_9GAMM</name>
<dbReference type="PANTHER" id="PTHR24201">
    <property type="entry name" value="ANK_REP_REGION DOMAIN-CONTAINING PROTEIN"/>
    <property type="match status" value="1"/>
</dbReference>
<keyword evidence="1" id="KW-0677">Repeat</keyword>
<dbReference type="Proteomes" id="UP001358324">
    <property type="component" value="Unassembled WGS sequence"/>
</dbReference>
<evidence type="ECO:0000313" key="5">
    <source>
        <dbReference type="Proteomes" id="UP001358324"/>
    </source>
</evidence>
<comment type="caution">
    <text evidence="4">The sequence shown here is derived from an EMBL/GenBank/DDBJ whole genome shotgun (WGS) entry which is preliminary data.</text>
</comment>
<accession>A0ABU7WEU7</accession>
<dbReference type="SUPFAM" id="SSF48403">
    <property type="entry name" value="Ankyrin repeat"/>
    <property type="match status" value="1"/>
</dbReference>
<protein>
    <submittedName>
        <fullName evidence="4">Ankyrin repeat domain-containing protein</fullName>
    </submittedName>
</protein>
<evidence type="ECO:0000313" key="4">
    <source>
        <dbReference type="EMBL" id="MEF3082383.1"/>
    </source>
</evidence>
<dbReference type="InterPro" id="IPR036770">
    <property type="entry name" value="Ankyrin_rpt-contain_sf"/>
</dbReference>